<feature type="domain" description="Sialate O-acetylesterase" evidence="3">
    <location>
        <begin position="1"/>
        <end position="217"/>
    </location>
</feature>
<dbReference type="PANTHER" id="PTHR31988">
    <property type="entry name" value="ESTERASE, PUTATIVE (DUF303)-RELATED"/>
    <property type="match status" value="1"/>
</dbReference>
<dbReference type="EMBL" id="JBAMMX010000005">
    <property type="protein sequence ID" value="KAK6939655.1"/>
    <property type="molecule type" value="Genomic_DNA"/>
</dbReference>
<evidence type="ECO:0000256" key="2">
    <source>
        <dbReference type="SAM" id="MobiDB-lite"/>
    </source>
</evidence>
<dbReference type="Pfam" id="PF03629">
    <property type="entry name" value="SASA"/>
    <property type="match status" value="1"/>
</dbReference>
<feature type="region of interest" description="Disordered" evidence="2">
    <location>
        <begin position="1"/>
        <end position="20"/>
    </location>
</feature>
<dbReference type="SUPFAM" id="SSF52266">
    <property type="entry name" value="SGNH hydrolase"/>
    <property type="match status" value="1"/>
</dbReference>
<keyword evidence="1" id="KW-0378">Hydrolase</keyword>
<dbReference type="Proteomes" id="UP001370490">
    <property type="component" value="Unassembled WGS sequence"/>
</dbReference>
<evidence type="ECO:0000313" key="5">
    <source>
        <dbReference type="Proteomes" id="UP001370490"/>
    </source>
</evidence>
<dbReference type="AlphaFoldDB" id="A0AAN8VT27"/>
<accession>A0AAN8VT27</accession>
<dbReference type="InterPro" id="IPR052940">
    <property type="entry name" value="Carb_Esterase_6"/>
</dbReference>
<evidence type="ECO:0000313" key="4">
    <source>
        <dbReference type="EMBL" id="KAK6939655.1"/>
    </source>
</evidence>
<gene>
    <name evidence="4" type="ORF">RJ641_029186</name>
</gene>
<comment type="caution">
    <text evidence="4">The sequence shown here is derived from an EMBL/GenBank/DDBJ whole genome shotgun (WGS) entry which is preliminary data.</text>
</comment>
<proteinExistence type="predicted"/>
<evidence type="ECO:0000256" key="1">
    <source>
        <dbReference type="ARBA" id="ARBA00022801"/>
    </source>
</evidence>
<reference evidence="4 5" key="1">
    <citation type="submission" date="2023-12" db="EMBL/GenBank/DDBJ databases">
        <title>A high-quality genome assembly for Dillenia turbinata (Dilleniales).</title>
        <authorList>
            <person name="Chanderbali A."/>
        </authorList>
    </citation>
    <scope>NUCLEOTIDE SEQUENCE [LARGE SCALE GENOMIC DNA]</scope>
    <source>
        <strain evidence="4">LSX21</strain>
        <tissue evidence="4">Leaf</tissue>
    </source>
</reference>
<name>A0AAN8VT27_9MAGN</name>
<keyword evidence="5" id="KW-1185">Reference proteome</keyword>
<evidence type="ECO:0000259" key="3">
    <source>
        <dbReference type="Pfam" id="PF03629"/>
    </source>
</evidence>
<organism evidence="4 5">
    <name type="scientific">Dillenia turbinata</name>
    <dbReference type="NCBI Taxonomy" id="194707"/>
    <lineage>
        <taxon>Eukaryota</taxon>
        <taxon>Viridiplantae</taxon>
        <taxon>Streptophyta</taxon>
        <taxon>Embryophyta</taxon>
        <taxon>Tracheophyta</taxon>
        <taxon>Spermatophyta</taxon>
        <taxon>Magnoliopsida</taxon>
        <taxon>eudicotyledons</taxon>
        <taxon>Gunneridae</taxon>
        <taxon>Pentapetalae</taxon>
        <taxon>Dilleniales</taxon>
        <taxon>Dilleniaceae</taxon>
        <taxon>Dillenia</taxon>
    </lineage>
</organism>
<dbReference type="GO" id="GO:0016787">
    <property type="term" value="F:hydrolase activity"/>
    <property type="evidence" value="ECO:0007669"/>
    <property type="project" value="UniProtKB-KW"/>
</dbReference>
<protein>
    <submittedName>
        <fullName evidence="4">Sialate O-acetylesterase domain</fullName>
    </submittedName>
</protein>
<dbReference type="PANTHER" id="PTHR31988:SF15">
    <property type="entry name" value="ESTERASE, PUTATIVE (DUF303)-RELATED"/>
    <property type="match status" value="1"/>
</dbReference>
<sequence length="220" mass="23834">MSGRGGVDQQKHWDGIVPPECSSNPSILNLDPSLTWVEAQEPLHKGIDGEATIGPGMSFANLVLAKKPGLGVLGLVPCAMGGTKISEWARGTFLYNRMVTRAQAAVRGGGMIRAILWFQGESDAITAEDANNYKQRLEQFIQNVRSDLGSPTLPFIQVGIATGLGPYKDAVRTAQFGVNLPNVKIVDAQGLPIMWDYTHITTQGQVQLGHMLADTYLRNF</sequence>
<dbReference type="InterPro" id="IPR005181">
    <property type="entry name" value="SASA"/>
</dbReference>
<dbReference type="Gene3D" id="3.40.50.1110">
    <property type="entry name" value="SGNH hydrolase"/>
    <property type="match status" value="1"/>
</dbReference>
<dbReference type="InterPro" id="IPR036514">
    <property type="entry name" value="SGNH_hydro_sf"/>
</dbReference>